<keyword evidence="2" id="KW-1185">Reference proteome</keyword>
<gene>
    <name evidence="1" type="ORF">PsorP6_001723</name>
</gene>
<dbReference type="EMBL" id="CM047580">
    <property type="protein sequence ID" value="KAI9922369.1"/>
    <property type="molecule type" value="Genomic_DNA"/>
</dbReference>
<evidence type="ECO:0000313" key="1">
    <source>
        <dbReference type="EMBL" id="KAI9922369.1"/>
    </source>
</evidence>
<dbReference type="Proteomes" id="UP001163321">
    <property type="component" value="Chromosome 1"/>
</dbReference>
<comment type="caution">
    <text evidence="1">The sequence shown here is derived from an EMBL/GenBank/DDBJ whole genome shotgun (WGS) entry which is preliminary data.</text>
</comment>
<protein>
    <submittedName>
        <fullName evidence="1">Uncharacterized protein</fullName>
    </submittedName>
</protein>
<reference evidence="1 2" key="1">
    <citation type="journal article" date="2022" name="bioRxiv">
        <title>The genome of the oomycete Peronosclerospora sorghi, a cosmopolitan pathogen of maize and sorghum, is inflated with dispersed pseudogenes.</title>
        <authorList>
            <person name="Fletcher K."/>
            <person name="Martin F."/>
            <person name="Isakeit T."/>
            <person name="Cavanaugh K."/>
            <person name="Magill C."/>
            <person name="Michelmore R."/>
        </authorList>
    </citation>
    <scope>NUCLEOTIDE SEQUENCE [LARGE SCALE GENOMIC DNA]</scope>
    <source>
        <strain evidence="1">P6</strain>
    </source>
</reference>
<evidence type="ECO:0000313" key="2">
    <source>
        <dbReference type="Proteomes" id="UP001163321"/>
    </source>
</evidence>
<organism evidence="1 2">
    <name type="scientific">Peronosclerospora sorghi</name>
    <dbReference type="NCBI Taxonomy" id="230839"/>
    <lineage>
        <taxon>Eukaryota</taxon>
        <taxon>Sar</taxon>
        <taxon>Stramenopiles</taxon>
        <taxon>Oomycota</taxon>
        <taxon>Peronosporomycetes</taxon>
        <taxon>Peronosporales</taxon>
        <taxon>Peronosporaceae</taxon>
        <taxon>Peronosclerospora</taxon>
    </lineage>
</organism>
<name>A0ACC0WWD7_9STRA</name>
<proteinExistence type="predicted"/>
<accession>A0ACC0WWD7</accession>
<sequence length="73" mass="8122">MQRRVVIEANDATRFLMLFYGGNEALQAANESYEADGNVNELEEMLLLVRHAPVGHPDNEKKPVNEVQAALLA</sequence>